<dbReference type="Gene3D" id="2.30.40.10">
    <property type="entry name" value="Urease, subunit C, domain 1"/>
    <property type="match status" value="1"/>
</dbReference>
<dbReference type="Pfam" id="PF01979">
    <property type="entry name" value="Amidohydro_1"/>
    <property type="match status" value="1"/>
</dbReference>
<evidence type="ECO:0000259" key="2">
    <source>
        <dbReference type="Pfam" id="PF01979"/>
    </source>
</evidence>
<organism evidence="3 4">
    <name type="scientific">Isoptericola halotolerans</name>
    <dbReference type="NCBI Taxonomy" id="300560"/>
    <lineage>
        <taxon>Bacteria</taxon>
        <taxon>Bacillati</taxon>
        <taxon>Actinomycetota</taxon>
        <taxon>Actinomycetes</taxon>
        <taxon>Micrococcales</taxon>
        <taxon>Promicromonosporaceae</taxon>
        <taxon>Isoptericola</taxon>
    </lineage>
</organism>
<evidence type="ECO:0000256" key="1">
    <source>
        <dbReference type="ARBA" id="ARBA00022801"/>
    </source>
</evidence>
<name>A0ABX2A2D9_9MICO</name>
<dbReference type="PANTHER" id="PTHR43794:SF11">
    <property type="entry name" value="AMIDOHYDROLASE-RELATED DOMAIN-CONTAINING PROTEIN"/>
    <property type="match status" value="1"/>
</dbReference>
<dbReference type="PANTHER" id="PTHR43794">
    <property type="entry name" value="AMINOHYDROLASE SSNA-RELATED"/>
    <property type="match status" value="1"/>
</dbReference>
<evidence type="ECO:0000313" key="3">
    <source>
        <dbReference type="EMBL" id="NOV95927.1"/>
    </source>
</evidence>
<dbReference type="SUPFAM" id="SSF51338">
    <property type="entry name" value="Composite domain of metallo-dependent hydrolases"/>
    <property type="match status" value="1"/>
</dbReference>
<dbReference type="EMBL" id="JABEZU010000001">
    <property type="protein sequence ID" value="NOV95927.1"/>
    <property type="molecule type" value="Genomic_DNA"/>
</dbReference>
<sequence length="450" mass="47098">MTFWCEHAWLPGGLADGVRVDVRDGRFTAVTAGATPSAGDTILDGVVLPGLANAHSHAFHRALRGRTHDDGGSFWTWRERMYAVADVLTPDLVERLAAATYAEMALAGVTSVGEFHYLHHVLDGGRDGDPLAMAQALRRAAARAGVRLTLLDTCYLHGGLDADGYQPRAPAQRCLGDGDLDTWRSRVDALHAAWRGAQDVRVGAAVHSVRAVAPDEIAAVASWVREHDAPLHVHLSEQRAENEAALAALGASPTRILDEAGALGPHTTAVHAVHLDADEIARLATTGTAVCVCPATERDLADGLAPVARFAAAGVPLCVGSDQHVTTDLLAEARGLEEHARLGSGRRGVLAPADLVTAVTAAGHRALGWDDVGLLEVGARADLVAVSTDGASTAGADPAQVVLVAGAHDVRTVVRDGRTLVRDGRHVDVEVAAALRSVVAEVWSRVEQAS</sequence>
<dbReference type="Proteomes" id="UP000757540">
    <property type="component" value="Unassembled WGS sequence"/>
</dbReference>
<dbReference type="InterPro" id="IPR010252">
    <property type="entry name" value="HutF"/>
</dbReference>
<evidence type="ECO:0000313" key="4">
    <source>
        <dbReference type="Proteomes" id="UP000757540"/>
    </source>
</evidence>
<dbReference type="SUPFAM" id="SSF51556">
    <property type="entry name" value="Metallo-dependent hydrolases"/>
    <property type="match status" value="1"/>
</dbReference>
<comment type="caution">
    <text evidence="3">The sequence shown here is derived from an EMBL/GenBank/DDBJ whole genome shotgun (WGS) entry which is preliminary data.</text>
</comment>
<reference evidence="3 4" key="1">
    <citation type="submission" date="2020-05" db="EMBL/GenBank/DDBJ databases">
        <title>Genomic Encyclopedia of Type Strains, Phase III (KMG-III): the genomes of soil and plant-associated and newly described type strains.</title>
        <authorList>
            <person name="Whitman W."/>
        </authorList>
    </citation>
    <scope>NUCLEOTIDE SEQUENCE [LARGE SCALE GENOMIC DNA]</scope>
    <source>
        <strain evidence="3 4">KCTC 19046</strain>
    </source>
</reference>
<dbReference type="InterPro" id="IPR011059">
    <property type="entry name" value="Metal-dep_hydrolase_composite"/>
</dbReference>
<dbReference type="InterPro" id="IPR006680">
    <property type="entry name" value="Amidohydro-rel"/>
</dbReference>
<protein>
    <submittedName>
        <fullName evidence="3">Formiminoglutamate deiminase</fullName>
    </submittedName>
</protein>
<dbReference type="RefSeq" id="WP_171782186.1">
    <property type="nucleotide sequence ID" value="NZ_BAAAML010000002.1"/>
</dbReference>
<dbReference type="NCBIfam" id="NF006681">
    <property type="entry name" value="PRK09229.1-2"/>
    <property type="match status" value="1"/>
</dbReference>
<accession>A0ABX2A2D9</accession>
<keyword evidence="1" id="KW-0378">Hydrolase</keyword>
<dbReference type="NCBIfam" id="TIGR02022">
    <property type="entry name" value="hutF"/>
    <property type="match status" value="1"/>
</dbReference>
<dbReference type="Gene3D" id="3.20.20.140">
    <property type="entry name" value="Metal-dependent hydrolases"/>
    <property type="match status" value="1"/>
</dbReference>
<keyword evidence="4" id="KW-1185">Reference proteome</keyword>
<dbReference type="InterPro" id="IPR050287">
    <property type="entry name" value="MTA/SAH_deaminase"/>
</dbReference>
<dbReference type="InterPro" id="IPR032466">
    <property type="entry name" value="Metal_Hydrolase"/>
</dbReference>
<gene>
    <name evidence="3" type="ORF">HDG69_000480</name>
</gene>
<feature type="domain" description="Amidohydrolase-related" evidence="2">
    <location>
        <begin position="46"/>
        <end position="419"/>
    </location>
</feature>
<proteinExistence type="predicted"/>